<feature type="domain" description="CN hydrolase" evidence="11">
    <location>
        <begin position="253"/>
        <end position="540"/>
    </location>
</feature>
<dbReference type="InterPro" id="IPR045378">
    <property type="entry name" value="LNT_N"/>
</dbReference>
<dbReference type="RefSeq" id="WP_145276515.1">
    <property type="nucleotide sequence ID" value="NZ_CP036272.1"/>
</dbReference>
<dbReference type="Proteomes" id="UP000315003">
    <property type="component" value="Chromosome"/>
</dbReference>
<evidence type="ECO:0000256" key="6">
    <source>
        <dbReference type="ARBA" id="ARBA00022989"/>
    </source>
</evidence>
<dbReference type="InterPro" id="IPR003010">
    <property type="entry name" value="C-N_Hydrolase"/>
</dbReference>
<dbReference type="UniPathway" id="UPA00666"/>
<evidence type="ECO:0000256" key="5">
    <source>
        <dbReference type="ARBA" id="ARBA00022692"/>
    </source>
</evidence>
<dbReference type="HAMAP" id="MF_01148">
    <property type="entry name" value="Lnt"/>
    <property type="match status" value="1"/>
</dbReference>
<dbReference type="InterPro" id="IPR004563">
    <property type="entry name" value="Apolipo_AcylTrfase"/>
</dbReference>
<evidence type="ECO:0000313" key="13">
    <source>
        <dbReference type="Proteomes" id="UP000315003"/>
    </source>
</evidence>
<name>A0A517T0X5_9BACT</name>
<keyword evidence="8 9" id="KW-0012">Acyltransferase</keyword>
<dbReference type="GO" id="GO:0016410">
    <property type="term" value="F:N-acyltransferase activity"/>
    <property type="evidence" value="ECO:0007669"/>
    <property type="project" value="UniProtKB-UniRule"/>
</dbReference>
<evidence type="ECO:0000313" key="12">
    <source>
        <dbReference type="EMBL" id="QDT62034.1"/>
    </source>
</evidence>
<keyword evidence="7 9" id="KW-0472">Membrane</keyword>
<comment type="pathway">
    <text evidence="9">Protein modification; lipoprotein biosynthesis (N-acyl transfer).</text>
</comment>
<dbReference type="PANTHER" id="PTHR38686">
    <property type="entry name" value="APOLIPOPROTEIN N-ACYLTRANSFERASE"/>
    <property type="match status" value="1"/>
</dbReference>
<evidence type="ECO:0000259" key="11">
    <source>
        <dbReference type="PROSITE" id="PS50263"/>
    </source>
</evidence>
<comment type="catalytic activity">
    <reaction evidence="9">
        <text>N-terminal S-1,2-diacyl-sn-glyceryl-L-cysteinyl-[lipoprotein] + a glycerophospholipid = N-acyl-S-1,2-diacyl-sn-glyceryl-L-cysteinyl-[lipoprotein] + a 2-acyl-sn-glycero-3-phospholipid + H(+)</text>
        <dbReference type="Rhea" id="RHEA:48228"/>
        <dbReference type="Rhea" id="RHEA-COMP:14681"/>
        <dbReference type="Rhea" id="RHEA-COMP:14684"/>
        <dbReference type="ChEBI" id="CHEBI:15378"/>
        <dbReference type="ChEBI" id="CHEBI:136912"/>
        <dbReference type="ChEBI" id="CHEBI:140656"/>
        <dbReference type="ChEBI" id="CHEBI:140657"/>
        <dbReference type="ChEBI" id="CHEBI:140660"/>
        <dbReference type="EC" id="2.3.1.269"/>
    </reaction>
</comment>
<comment type="subcellular location">
    <subcellularLocation>
        <location evidence="1 9">Cell membrane</location>
        <topology evidence="1 9">Multi-pass membrane protein</topology>
    </subcellularLocation>
</comment>
<dbReference type="AlphaFoldDB" id="A0A517T0X5"/>
<dbReference type="Pfam" id="PF00795">
    <property type="entry name" value="CN_hydrolase"/>
    <property type="match status" value="1"/>
</dbReference>
<evidence type="ECO:0000256" key="8">
    <source>
        <dbReference type="ARBA" id="ARBA00023315"/>
    </source>
</evidence>
<gene>
    <name evidence="9 12" type="primary">lnt</name>
    <name evidence="12" type="ORF">SV7mr_45760</name>
</gene>
<proteinExistence type="inferred from homology"/>
<evidence type="ECO:0000256" key="10">
    <source>
        <dbReference type="SAM" id="MobiDB-lite"/>
    </source>
</evidence>
<dbReference type="PANTHER" id="PTHR38686:SF1">
    <property type="entry name" value="APOLIPOPROTEIN N-ACYLTRANSFERASE"/>
    <property type="match status" value="1"/>
</dbReference>
<dbReference type="SUPFAM" id="SSF56317">
    <property type="entry name" value="Carbon-nitrogen hydrolase"/>
    <property type="match status" value="1"/>
</dbReference>
<feature type="transmembrane region" description="Helical" evidence="9">
    <location>
        <begin position="79"/>
        <end position="100"/>
    </location>
</feature>
<dbReference type="GO" id="GO:0042158">
    <property type="term" value="P:lipoprotein biosynthetic process"/>
    <property type="evidence" value="ECO:0007669"/>
    <property type="project" value="UniProtKB-UniRule"/>
</dbReference>
<evidence type="ECO:0000256" key="4">
    <source>
        <dbReference type="ARBA" id="ARBA00022679"/>
    </source>
</evidence>
<sequence length="575" mass="63089">MNTSAESASTLDAGSGTNGRADKPPTVSTRTWTLLAAIPAICLWLSGPPTGFWPAALIALTPLMLIANMDQRISKRRYLILYLAGFAYWLLALQGLRFAHPLIVPMWILMAAYLAVYPLLFVLALRAFRDRPLMLALLSPVIWVGGEWVRNYLLTGISVAMLGHALAEVPIMIQIADLAGTYAVSFVLTSCSAAGFALIRWYQLRDSVNSKRLFVPFMIAIALVAATTWYGNYRLGQPLQDGQTTFALIGRAESIEFEQNEERSLELFHGCLRQTAQAVQSANQSLDVVVWPESMFTAGLPWIDGQASPQAADKLEYTPEQLNELCEMRRDQFLFRASSIMQNLAIMLPENQTLPDLMVGCAVVSYETGIDGYNGLIHLDSEGKVVQWYAKNHLVMFGEYVPLLTSLPVIKHWIPDGLGLSTGKGAAAMQVGEATVLPNICIETAVERVAINQLRELRGQDNQPTPTVIVTVTNDGWFDDSSVVQHHKRCAQLLAVACRKPLLSAANNGPTCWIDSCGRIVEEVQQGQEGTLIARPQIDSRQSAVLTFADYPAAVCGLAFLGTLVISCFGVRHVF</sequence>
<feature type="transmembrane region" description="Helical" evidence="9">
    <location>
        <begin position="52"/>
        <end position="67"/>
    </location>
</feature>
<evidence type="ECO:0000256" key="3">
    <source>
        <dbReference type="ARBA" id="ARBA00022475"/>
    </source>
</evidence>
<feature type="compositionally biased region" description="Polar residues" evidence="10">
    <location>
        <begin position="1"/>
        <end position="12"/>
    </location>
</feature>
<evidence type="ECO:0000256" key="9">
    <source>
        <dbReference type="HAMAP-Rule" id="MF_01148"/>
    </source>
</evidence>
<feature type="transmembrane region" description="Helical" evidence="9">
    <location>
        <begin position="106"/>
        <end position="128"/>
    </location>
</feature>
<feature type="transmembrane region" description="Helical" evidence="9">
    <location>
        <begin position="149"/>
        <end position="167"/>
    </location>
</feature>
<comment type="similarity">
    <text evidence="2 9">Belongs to the CN hydrolase family. Apolipoprotein N-acyltransferase subfamily.</text>
</comment>
<evidence type="ECO:0000256" key="7">
    <source>
        <dbReference type="ARBA" id="ARBA00023136"/>
    </source>
</evidence>
<dbReference type="PROSITE" id="PS50263">
    <property type="entry name" value="CN_HYDROLASE"/>
    <property type="match status" value="1"/>
</dbReference>
<keyword evidence="13" id="KW-1185">Reference proteome</keyword>
<protein>
    <recommendedName>
        <fullName evidence="9">Apolipoprotein N-acyltransferase</fullName>
        <shortName evidence="9">ALP N-acyltransferase</shortName>
        <ecNumber evidence="9">2.3.1.269</ecNumber>
    </recommendedName>
</protein>
<keyword evidence="3 9" id="KW-1003">Cell membrane</keyword>
<evidence type="ECO:0000256" key="1">
    <source>
        <dbReference type="ARBA" id="ARBA00004651"/>
    </source>
</evidence>
<dbReference type="Pfam" id="PF20154">
    <property type="entry name" value="LNT_N"/>
    <property type="match status" value="1"/>
</dbReference>
<evidence type="ECO:0000256" key="2">
    <source>
        <dbReference type="ARBA" id="ARBA00010065"/>
    </source>
</evidence>
<feature type="transmembrane region" description="Helical" evidence="9">
    <location>
        <begin position="213"/>
        <end position="231"/>
    </location>
</feature>
<dbReference type="Gene3D" id="3.60.110.10">
    <property type="entry name" value="Carbon-nitrogen hydrolase"/>
    <property type="match status" value="1"/>
</dbReference>
<organism evidence="12 13">
    <name type="scientific">Stieleria bergensis</name>
    <dbReference type="NCBI Taxonomy" id="2528025"/>
    <lineage>
        <taxon>Bacteria</taxon>
        <taxon>Pseudomonadati</taxon>
        <taxon>Planctomycetota</taxon>
        <taxon>Planctomycetia</taxon>
        <taxon>Pirellulales</taxon>
        <taxon>Pirellulaceae</taxon>
        <taxon>Stieleria</taxon>
    </lineage>
</organism>
<keyword evidence="12" id="KW-0449">Lipoprotein</keyword>
<keyword evidence="6 9" id="KW-1133">Transmembrane helix</keyword>
<keyword evidence="5 9" id="KW-0812">Transmembrane</keyword>
<dbReference type="NCBIfam" id="TIGR00546">
    <property type="entry name" value="lnt"/>
    <property type="match status" value="1"/>
</dbReference>
<dbReference type="InterPro" id="IPR036526">
    <property type="entry name" value="C-N_Hydrolase_sf"/>
</dbReference>
<dbReference type="EMBL" id="CP036272">
    <property type="protein sequence ID" value="QDT62034.1"/>
    <property type="molecule type" value="Genomic_DNA"/>
</dbReference>
<dbReference type="EC" id="2.3.1.269" evidence="9"/>
<reference evidence="12 13" key="1">
    <citation type="submission" date="2019-02" db="EMBL/GenBank/DDBJ databases">
        <title>Deep-cultivation of Planctomycetes and their phenomic and genomic characterization uncovers novel biology.</title>
        <authorList>
            <person name="Wiegand S."/>
            <person name="Jogler M."/>
            <person name="Boedeker C."/>
            <person name="Pinto D."/>
            <person name="Vollmers J."/>
            <person name="Rivas-Marin E."/>
            <person name="Kohn T."/>
            <person name="Peeters S.H."/>
            <person name="Heuer A."/>
            <person name="Rast P."/>
            <person name="Oberbeckmann S."/>
            <person name="Bunk B."/>
            <person name="Jeske O."/>
            <person name="Meyerdierks A."/>
            <person name="Storesund J.E."/>
            <person name="Kallscheuer N."/>
            <person name="Luecker S."/>
            <person name="Lage O.M."/>
            <person name="Pohl T."/>
            <person name="Merkel B.J."/>
            <person name="Hornburger P."/>
            <person name="Mueller R.-W."/>
            <person name="Bruemmer F."/>
            <person name="Labrenz M."/>
            <person name="Spormann A.M."/>
            <person name="Op den Camp H."/>
            <person name="Overmann J."/>
            <person name="Amann R."/>
            <person name="Jetten M.S.M."/>
            <person name="Mascher T."/>
            <person name="Medema M.H."/>
            <person name="Devos D.P."/>
            <person name="Kaster A.-K."/>
            <person name="Ovreas L."/>
            <person name="Rohde M."/>
            <person name="Galperin M.Y."/>
            <person name="Jogler C."/>
        </authorList>
    </citation>
    <scope>NUCLEOTIDE SEQUENCE [LARGE SCALE GENOMIC DNA]</scope>
    <source>
        <strain evidence="12 13">SV_7m_r</strain>
    </source>
</reference>
<dbReference type="GO" id="GO:0005886">
    <property type="term" value="C:plasma membrane"/>
    <property type="evidence" value="ECO:0007669"/>
    <property type="project" value="UniProtKB-SubCell"/>
</dbReference>
<feature type="transmembrane region" description="Helical" evidence="9">
    <location>
        <begin position="179"/>
        <end position="201"/>
    </location>
</feature>
<feature type="transmembrane region" description="Helical" evidence="9">
    <location>
        <begin position="551"/>
        <end position="571"/>
    </location>
</feature>
<comment type="function">
    <text evidence="9">Catalyzes the phospholipid dependent N-acylation of the N-terminal cysteine of apolipoprotein, the last step in lipoprotein maturation.</text>
</comment>
<dbReference type="OrthoDB" id="9804277at2"/>
<feature type="region of interest" description="Disordered" evidence="10">
    <location>
        <begin position="1"/>
        <end position="25"/>
    </location>
</feature>
<keyword evidence="4 9" id="KW-0808">Transferase</keyword>
<accession>A0A517T0X5</accession>